<dbReference type="OrthoDB" id="426718at2759"/>
<evidence type="ECO:0000313" key="4">
    <source>
        <dbReference type="Proteomes" id="UP000489600"/>
    </source>
</evidence>
<dbReference type="Proteomes" id="UP000489600">
    <property type="component" value="Unassembled WGS sequence"/>
</dbReference>
<accession>A0A565BTY5</accession>
<dbReference type="AlphaFoldDB" id="A0A565BTY5"/>
<dbReference type="Gene3D" id="3.40.50.1820">
    <property type="entry name" value="alpha/beta hydrolase"/>
    <property type="match status" value="1"/>
</dbReference>
<dbReference type="InterPro" id="IPR002921">
    <property type="entry name" value="Fungal_lipase-type"/>
</dbReference>
<gene>
    <name evidence="3" type="ORF">ANE_LOCUS15234</name>
</gene>
<dbReference type="GO" id="GO:0006629">
    <property type="term" value="P:lipid metabolic process"/>
    <property type="evidence" value="ECO:0007669"/>
    <property type="project" value="InterPro"/>
</dbReference>
<dbReference type="InterPro" id="IPR044214">
    <property type="entry name" value="EDS1-like"/>
</dbReference>
<organism evidence="3 4">
    <name type="scientific">Arabis nemorensis</name>
    <dbReference type="NCBI Taxonomy" id="586526"/>
    <lineage>
        <taxon>Eukaryota</taxon>
        <taxon>Viridiplantae</taxon>
        <taxon>Streptophyta</taxon>
        <taxon>Embryophyta</taxon>
        <taxon>Tracheophyta</taxon>
        <taxon>Spermatophyta</taxon>
        <taxon>Magnoliopsida</taxon>
        <taxon>eudicotyledons</taxon>
        <taxon>Gunneridae</taxon>
        <taxon>Pentapetalae</taxon>
        <taxon>rosids</taxon>
        <taxon>malvids</taxon>
        <taxon>Brassicales</taxon>
        <taxon>Brassicaceae</taxon>
        <taxon>Arabideae</taxon>
        <taxon>Arabis</taxon>
    </lineage>
</organism>
<dbReference type="GO" id="GO:0016787">
    <property type="term" value="F:hydrolase activity"/>
    <property type="evidence" value="ECO:0007669"/>
    <property type="project" value="UniProtKB-KW"/>
</dbReference>
<reference evidence="3" key="1">
    <citation type="submission" date="2019-07" db="EMBL/GenBank/DDBJ databases">
        <authorList>
            <person name="Dittberner H."/>
        </authorList>
    </citation>
    <scope>NUCLEOTIDE SEQUENCE [LARGE SCALE GENOMIC DNA]</scope>
</reference>
<dbReference type="PANTHER" id="PTHR47090:SF2">
    <property type="entry name" value="PROTEIN EDS1-RELATED"/>
    <property type="match status" value="1"/>
</dbReference>
<proteinExistence type="predicted"/>
<evidence type="ECO:0000313" key="3">
    <source>
        <dbReference type="EMBL" id="VVB04790.1"/>
    </source>
</evidence>
<dbReference type="Pfam" id="PF01764">
    <property type="entry name" value="Lipase_3"/>
    <property type="match status" value="1"/>
</dbReference>
<evidence type="ECO:0000256" key="1">
    <source>
        <dbReference type="ARBA" id="ARBA00022801"/>
    </source>
</evidence>
<feature type="domain" description="Fungal lipase-type" evidence="2">
    <location>
        <begin position="26"/>
        <end position="107"/>
    </location>
</feature>
<dbReference type="SUPFAM" id="SSF53474">
    <property type="entry name" value="alpha/beta-Hydrolases"/>
    <property type="match status" value="1"/>
</dbReference>
<protein>
    <recommendedName>
        <fullName evidence="2">Fungal lipase-type domain-containing protein</fullName>
    </recommendedName>
</protein>
<evidence type="ECO:0000259" key="2">
    <source>
        <dbReference type="Pfam" id="PF01764"/>
    </source>
</evidence>
<sequence length="166" mass="18821">MWLLRQGKHESERYKGMRVETASKSGKQIVFTGHSSGGATAILATVWYLQNHFITNPNGLPEPRCVTFGAPLLGDYVFKHALGREKWSRFFTNFVTRFDIVPRIMLAQKASVQTLPRVLSQLSRTRDSIQENDPVIANENDFGSLVYATLMVLERRIVHLALSNQD</sequence>
<dbReference type="PANTHER" id="PTHR47090">
    <property type="entry name" value="PROTEIN EDS1-RELATED"/>
    <property type="match status" value="1"/>
</dbReference>
<name>A0A565BTY5_9BRAS</name>
<keyword evidence="1" id="KW-0378">Hydrolase</keyword>
<keyword evidence="4" id="KW-1185">Reference proteome</keyword>
<dbReference type="GO" id="GO:0006952">
    <property type="term" value="P:defense response"/>
    <property type="evidence" value="ECO:0007669"/>
    <property type="project" value="InterPro"/>
</dbReference>
<dbReference type="InterPro" id="IPR029058">
    <property type="entry name" value="AB_hydrolase_fold"/>
</dbReference>
<comment type="caution">
    <text evidence="3">The sequence shown here is derived from an EMBL/GenBank/DDBJ whole genome shotgun (WGS) entry which is preliminary data.</text>
</comment>
<dbReference type="EMBL" id="CABITT030000005">
    <property type="protein sequence ID" value="VVB04790.1"/>
    <property type="molecule type" value="Genomic_DNA"/>
</dbReference>